<accession>A0A098LFC9</accession>
<evidence type="ECO:0000256" key="6">
    <source>
        <dbReference type="SAM" id="MobiDB-lite"/>
    </source>
</evidence>
<dbReference type="EMBL" id="BBLT01000005">
    <property type="protein sequence ID" value="GAL85685.1"/>
    <property type="molecule type" value="Genomic_DNA"/>
</dbReference>
<gene>
    <name evidence="8" type="ORF">MYP_2914</name>
</gene>
<dbReference type="InterPro" id="IPR006665">
    <property type="entry name" value="OmpA-like"/>
</dbReference>
<evidence type="ECO:0000256" key="4">
    <source>
        <dbReference type="PROSITE-ProRule" id="PRU00339"/>
    </source>
</evidence>
<dbReference type="AlphaFoldDB" id="A0A098LFC9"/>
<proteinExistence type="predicted"/>
<dbReference type="SUPFAM" id="SSF82171">
    <property type="entry name" value="DPP6 N-terminal domain-like"/>
    <property type="match status" value="2"/>
</dbReference>
<dbReference type="InterPro" id="IPR036737">
    <property type="entry name" value="OmpA-like_sf"/>
</dbReference>
<evidence type="ECO:0000313" key="8">
    <source>
        <dbReference type="EMBL" id="GAL85685.1"/>
    </source>
</evidence>
<dbReference type="Proteomes" id="UP000030185">
    <property type="component" value="Unassembled WGS sequence"/>
</dbReference>
<dbReference type="InterPro" id="IPR011042">
    <property type="entry name" value="6-blade_b-propeller_TolB-like"/>
</dbReference>
<dbReference type="eggNOG" id="COG0457">
    <property type="taxonomic scope" value="Bacteria"/>
</dbReference>
<dbReference type="SUPFAM" id="SSF103088">
    <property type="entry name" value="OmpA-like"/>
    <property type="match status" value="1"/>
</dbReference>
<dbReference type="PRINTS" id="PR01021">
    <property type="entry name" value="OMPADOMAIN"/>
</dbReference>
<keyword evidence="2 5" id="KW-0472">Membrane</keyword>
<sequence length="628" mass="69728">MIAMTSAIAAYSQNNSKAARKYTDKALEYFKAEDYETALTYFLKSDSLDGNDQDVSYLISLSFFRSDQKLKALPFLLKAKAGGIKEPELELYLGEAYHLSHKFDKAIEHLTLYRSTLRSSEKETVKEVNDLIQNCKNGIELVKTPVEVKIKNLGNVINSAFPDYMPALSADESLLIFTSRRDNSTGGLKINNLYFEDIYISTKKDDKWSTPEKLGNGINTPSHDACVGISPDGQQIFIYKDGGEYFGDLFVSTLSGKTWSIPKSLGPNINTRSWEPCATITADQNVLFFVSNKKGGIGGTDIYMSKRQPNGEFGPATILSTEINTSKDEFSPFIHPDGKTLYFSSKGHNSMGGYDIFSCTINTETGQVISKPVNLGYPINTADDEVYFSWSADNRRAYFSSERSGGVGEKDLYVLERPKAEASLVMLKGTIKGCDNKKPVTASIIVTDIATGKEIGKYSSNSSTGKYIVILPAGKNYGITVEAPGYVFYSKNIDIPSLDHYKEIDDEICMEGLKKGTVFVLRNVFFDVNKATLRQESESELERVHEILTSNPSIKMLISGHTDSDGNDEYNLKLSENRAHAVKDYLINKGVSAERLSYKGYGETKPVAPNDSPDNKQLNRRTEIEIVE</sequence>
<dbReference type="InterPro" id="IPR050330">
    <property type="entry name" value="Bact_OuterMem_StrucFunc"/>
</dbReference>
<dbReference type="eggNOG" id="COG2885">
    <property type="taxonomic scope" value="Bacteria"/>
</dbReference>
<protein>
    <submittedName>
        <fullName evidence="8">OmpA family outer membrane protein</fullName>
    </submittedName>
</protein>
<dbReference type="Gene3D" id="3.30.1330.60">
    <property type="entry name" value="OmpA-like domain"/>
    <property type="match status" value="1"/>
</dbReference>
<dbReference type="InterPro" id="IPR006690">
    <property type="entry name" value="OMPA-like_CS"/>
</dbReference>
<evidence type="ECO:0000313" key="9">
    <source>
        <dbReference type="Proteomes" id="UP000030185"/>
    </source>
</evidence>
<keyword evidence="9" id="KW-1185">Reference proteome</keyword>
<dbReference type="eggNOG" id="COG0823">
    <property type="taxonomic scope" value="Bacteria"/>
</dbReference>
<dbReference type="InterPro" id="IPR011659">
    <property type="entry name" value="WD40"/>
</dbReference>
<dbReference type="InterPro" id="IPR019734">
    <property type="entry name" value="TPR_rpt"/>
</dbReference>
<dbReference type="PROSITE" id="PS51123">
    <property type="entry name" value="OMPA_2"/>
    <property type="match status" value="1"/>
</dbReference>
<feature type="domain" description="OmpA-like" evidence="7">
    <location>
        <begin position="513"/>
        <end position="628"/>
    </location>
</feature>
<evidence type="ECO:0000256" key="1">
    <source>
        <dbReference type="ARBA" id="ARBA00004442"/>
    </source>
</evidence>
<dbReference type="PROSITE" id="PS01068">
    <property type="entry name" value="OMPA_1"/>
    <property type="match status" value="1"/>
</dbReference>
<dbReference type="GO" id="GO:0009279">
    <property type="term" value="C:cell outer membrane"/>
    <property type="evidence" value="ECO:0007669"/>
    <property type="project" value="UniProtKB-SubCell"/>
</dbReference>
<comment type="subcellular location">
    <subcellularLocation>
        <location evidence="1">Cell outer membrane</location>
    </subcellularLocation>
</comment>
<dbReference type="STRING" id="153721.MYP_2914"/>
<dbReference type="InterPro" id="IPR011990">
    <property type="entry name" value="TPR-like_helical_dom_sf"/>
</dbReference>
<dbReference type="Pfam" id="PF07676">
    <property type="entry name" value="PD40"/>
    <property type="match status" value="5"/>
</dbReference>
<dbReference type="PANTHER" id="PTHR30329">
    <property type="entry name" value="STATOR ELEMENT OF FLAGELLAR MOTOR COMPLEX"/>
    <property type="match status" value="1"/>
</dbReference>
<keyword evidence="3" id="KW-0998">Cell outer membrane</keyword>
<dbReference type="Gene3D" id="2.120.10.30">
    <property type="entry name" value="TolB, C-terminal domain"/>
    <property type="match status" value="1"/>
</dbReference>
<feature type="repeat" description="TPR" evidence="4">
    <location>
        <begin position="19"/>
        <end position="52"/>
    </location>
</feature>
<comment type="caution">
    <text evidence="8">The sequence shown here is derived from an EMBL/GenBank/DDBJ whole genome shotgun (WGS) entry which is preliminary data.</text>
</comment>
<evidence type="ECO:0000256" key="3">
    <source>
        <dbReference type="ARBA" id="ARBA00023237"/>
    </source>
</evidence>
<dbReference type="PROSITE" id="PS50005">
    <property type="entry name" value="TPR"/>
    <property type="match status" value="1"/>
</dbReference>
<feature type="region of interest" description="Disordered" evidence="6">
    <location>
        <begin position="601"/>
        <end position="628"/>
    </location>
</feature>
<dbReference type="PANTHER" id="PTHR30329:SF21">
    <property type="entry name" value="LIPOPROTEIN YIAD-RELATED"/>
    <property type="match status" value="1"/>
</dbReference>
<evidence type="ECO:0000259" key="7">
    <source>
        <dbReference type="PROSITE" id="PS51123"/>
    </source>
</evidence>
<name>A0A098LFC9_9BACT</name>
<evidence type="ECO:0000256" key="2">
    <source>
        <dbReference type="ARBA" id="ARBA00023136"/>
    </source>
</evidence>
<dbReference type="CDD" id="cd07185">
    <property type="entry name" value="OmpA_C-like"/>
    <property type="match status" value="1"/>
</dbReference>
<dbReference type="InterPro" id="IPR006664">
    <property type="entry name" value="OMP_bac"/>
</dbReference>
<keyword evidence="4" id="KW-0802">TPR repeat</keyword>
<dbReference type="Gene3D" id="1.25.40.10">
    <property type="entry name" value="Tetratricopeptide repeat domain"/>
    <property type="match status" value="1"/>
</dbReference>
<reference evidence="8 9" key="1">
    <citation type="submission" date="2014-09" db="EMBL/GenBank/DDBJ databases">
        <title>Sporocytophaga myxococcoides PG-01 genome sequencing.</title>
        <authorList>
            <person name="Liu L."/>
            <person name="Gao P.J."/>
            <person name="Chen G.J."/>
            <person name="Wang L.S."/>
        </authorList>
    </citation>
    <scope>NUCLEOTIDE SEQUENCE [LARGE SCALE GENOMIC DNA]</scope>
    <source>
        <strain evidence="8 9">PG-01</strain>
    </source>
</reference>
<dbReference type="SUPFAM" id="SSF48452">
    <property type="entry name" value="TPR-like"/>
    <property type="match status" value="1"/>
</dbReference>
<evidence type="ECO:0000256" key="5">
    <source>
        <dbReference type="PROSITE-ProRule" id="PRU00473"/>
    </source>
</evidence>
<organism evidence="8 9">
    <name type="scientific">Sporocytophaga myxococcoides</name>
    <dbReference type="NCBI Taxonomy" id="153721"/>
    <lineage>
        <taxon>Bacteria</taxon>
        <taxon>Pseudomonadati</taxon>
        <taxon>Bacteroidota</taxon>
        <taxon>Cytophagia</taxon>
        <taxon>Cytophagales</taxon>
        <taxon>Cytophagaceae</taxon>
        <taxon>Sporocytophaga</taxon>
    </lineage>
</organism>
<dbReference type="Pfam" id="PF00691">
    <property type="entry name" value="OmpA"/>
    <property type="match status" value="1"/>
</dbReference>